<keyword evidence="1" id="KW-0732">Signal</keyword>
<feature type="domain" description="TNase-like" evidence="2">
    <location>
        <begin position="38"/>
        <end position="123"/>
    </location>
</feature>
<keyword evidence="4" id="KW-1185">Reference proteome</keyword>
<evidence type="ECO:0000256" key="1">
    <source>
        <dbReference type="SAM" id="SignalP"/>
    </source>
</evidence>
<evidence type="ECO:0000313" key="4">
    <source>
        <dbReference type="Proteomes" id="UP000430272"/>
    </source>
</evidence>
<evidence type="ECO:0000259" key="2">
    <source>
        <dbReference type="Pfam" id="PF00565"/>
    </source>
</evidence>
<comment type="caution">
    <text evidence="3">The sequence shown here is derived from an EMBL/GenBank/DDBJ whole genome shotgun (WGS) entry which is preliminary data.</text>
</comment>
<dbReference type="RefSeq" id="WP_160660472.1">
    <property type="nucleotide sequence ID" value="NZ_BAABDV010000001.1"/>
</dbReference>
<proteinExistence type="predicted"/>
<dbReference type="EMBL" id="WTYD01000001">
    <property type="protein sequence ID" value="MXO53641.1"/>
    <property type="molecule type" value="Genomic_DNA"/>
</dbReference>
<gene>
    <name evidence="3" type="ORF">GRI47_06405</name>
</gene>
<dbReference type="OrthoDB" id="9805504at2"/>
<dbReference type="InterPro" id="IPR035437">
    <property type="entry name" value="SNase_OB-fold_sf"/>
</dbReference>
<name>A0A844Y6R8_9SPHN</name>
<organism evidence="3 4">
    <name type="scientific">Qipengyuania pelagi</name>
    <dbReference type="NCBI Taxonomy" id="994320"/>
    <lineage>
        <taxon>Bacteria</taxon>
        <taxon>Pseudomonadati</taxon>
        <taxon>Pseudomonadota</taxon>
        <taxon>Alphaproteobacteria</taxon>
        <taxon>Sphingomonadales</taxon>
        <taxon>Erythrobacteraceae</taxon>
        <taxon>Qipengyuania</taxon>
    </lineage>
</organism>
<dbReference type="InterPro" id="IPR016071">
    <property type="entry name" value="Staphylococal_nuclease_OB-fold"/>
</dbReference>
<feature type="signal peptide" evidence="1">
    <location>
        <begin position="1"/>
        <end position="16"/>
    </location>
</feature>
<accession>A0A844Y6R8</accession>
<protein>
    <submittedName>
        <fullName evidence="3">Thermonuclease family protein</fullName>
    </submittedName>
</protein>
<sequence>MLILALACAACSPLPAPVPIEATCTVTDGDTIRCGEERIRLLGIDTPEKPGRCRAGRECVPGDPFASTQSLVEAMENGPLSIIRIGEDHYGRTLALVRAGETDLSCYQLAEGGAAYVARWDNKKAVARTCPDLVSR</sequence>
<dbReference type="Pfam" id="PF00565">
    <property type="entry name" value="SNase"/>
    <property type="match status" value="1"/>
</dbReference>
<dbReference type="Gene3D" id="2.40.50.90">
    <property type="match status" value="1"/>
</dbReference>
<reference evidence="3 4" key="1">
    <citation type="submission" date="2019-12" db="EMBL/GenBank/DDBJ databases">
        <title>Genomic-based taxomic classification of the family Erythrobacteraceae.</title>
        <authorList>
            <person name="Xu L."/>
        </authorList>
    </citation>
    <scope>NUCLEOTIDE SEQUENCE [LARGE SCALE GENOMIC DNA]</scope>
    <source>
        <strain evidence="3 4">JCM 17468</strain>
    </source>
</reference>
<feature type="chain" id="PRO_5032670692" evidence="1">
    <location>
        <begin position="17"/>
        <end position="136"/>
    </location>
</feature>
<dbReference type="AlphaFoldDB" id="A0A844Y6R8"/>
<dbReference type="Proteomes" id="UP000430272">
    <property type="component" value="Unassembled WGS sequence"/>
</dbReference>
<dbReference type="SUPFAM" id="SSF50199">
    <property type="entry name" value="Staphylococcal nuclease"/>
    <property type="match status" value="1"/>
</dbReference>
<evidence type="ECO:0000313" key="3">
    <source>
        <dbReference type="EMBL" id="MXO53641.1"/>
    </source>
</evidence>